<dbReference type="Pfam" id="PF00903">
    <property type="entry name" value="Glyoxalase"/>
    <property type="match status" value="1"/>
</dbReference>
<dbReference type="PANTHER" id="PTHR43279:SF1">
    <property type="entry name" value="CATECHOL-2,3-DIOXYGENASE"/>
    <property type="match status" value="1"/>
</dbReference>
<dbReference type="RefSeq" id="WP_348955108.1">
    <property type="nucleotide sequence ID" value="NZ_JBDZYD010000014.1"/>
</dbReference>
<proteinExistence type="predicted"/>
<accession>A0ABV0LNZ6</accession>
<comment type="caution">
    <text evidence="2">The sequence shown here is derived from an EMBL/GenBank/DDBJ whole genome shotgun (WGS) entry which is preliminary data.</text>
</comment>
<reference evidence="2 3" key="1">
    <citation type="submission" date="2024-05" db="EMBL/GenBank/DDBJ databases">
        <authorList>
            <person name="Zhao H."/>
            <person name="Xu Y."/>
            <person name="Lin S."/>
            <person name="Spain J.C."/>
            <person name="Zhou N.-Y."/>
        </authorList>
    </citation>
    <scope>NUCLEOTIDE SEQUENCE [LARGE SCALE GENOMIC DNA]</scope>
    <source>
        <strain evidence="2 3">NEAU-NG30</strain>
    </source>
</reference>
<dbReference type="PANTHER" id="PTHR43279">
    <property type="entry name" value="CATECHOL-2,3-DIOXYGENASE"/>
    <property type="match status" value="1"/>
</dbReference>
<name>A0ABV0LNZ6_9PSEU</name>
<gene>
    <name evidence="2" type="ORF">ABJI51_33595</name>
</gene>
<evidence type="ECO:0000259" key="1">
    <source>
        <dbReference type="PROSITE" id="PS51819"/>
    </source>
</evidence>
<organism evidence="2 3">
    <name type="scientific">Amycolatopsis melonis</name>
    <dbReference type="NCBI Taxonomy" id="3156488"/>
    <lineage>
        <taxon>Bacteria</taxon>
        <taxon>Bacillati</taxon>
        <taxon>Actinomycetota</taxon>
        <taxon>Actinomycetes</taxon>
        <taxon>Pseudonocardiales</taxon>
        <taxon>Pseudonocardiaceae</taxon>
        <taxon>Amycolatopsis</taxon>
    </lineage>
</organism>
<evidence type="ECO:0000313" key="3">
    <source>
        <dbReference type="Proteomes" id="UP001440984"/>
    </source>
</evidence>
<dbReference type="InterPro" id="IPR029068">
    <property type="entry name" value="Glyas_Bleomycin-R_OHBP_Dase"/>
</dbReference>
<feature type="domain" description="VOC" evidence="1">
    <location>
        <begin position="5"/>
        <end position="129"/>
    </location>
</feature>
<sequence>MSIFRLNHAVLYVRDLAESVAFYRDVLGFDYVEGGDAHRGAAFLRAPGSTNDHDLGLFEIGATAGDSGAGRTTVGLYHLAWEVDTLGDLDRLAVRLREAGALVGSSDHGTTKSLYAKDPNGIEFEVVWIIPLDLLTDEDRAKGGAVGRLDLAGELAKYGPDARSGVGISRS</sequence>
<keyword evidence="3" id="KW-1185">Reference proteome</keyword>
<dbReference type="InterPro" id="IPR004360">
    <property type="entry name" value="Glyas_Fos-R_dOase_dom"/>
</dbReference>
<dbReference type="SUPFAM" id="SSF54593">
    <property type="entry name" value="Glyoxalase/Bleomycin resistance protein/Dihydroxybiphenyl dioxygenase"/>
    <property type="match status" value="1"/>
</dbReference>
<protein>
    <submittedName>
        <fullName evidence="2">VOC family protein</fullName>
    </submittedName>
</protein>
<evidence type="ECO:0000313" key="2">
    <source>
        <dbReference type="EMBL" id="MEQ0564042.1"/>
    </source>
</evidence>
<dbReference type="EMBL" id="JBDZYD010000014">
    <property type="protein sequence ID" value="MEQ0564042.1"/>
    <property type="molecule type" value="Genomic_DNA"/>
</dbReference>
<dbReference type="Proteomes" id="UP001440984">
    <property type="component" value="Unassembled WGS sequence"/>
</dbReference>
<dbReference type="Gene3D" id="3.10.180.10">
    <property type="entry name" value="2,3-Dihydroxybiphenyl 1,2-Dioxygenase, domain 1"/>
    <property type="match status" value="1"/>
</dbReference>
<dbReference type="InterPro" id="IPR037523">
    <property type="entry name" value="VOC_core"/>
</dbReference>
<dbReference type="PROSITE" id="PS51819">
    <property type="entry name" value="VOC"/>
    <property type="match status" value="1"/>
</dbReference>